<accession>A0A8H8P1S5</accession>
<protein>
    <submittedName>
        <fullName evidence="1">Uncharacterized protein</fullName>
    </submittedName>
</protein>
<name>A0A8H8P1S5_9AGAM</name>
<evidence type="ECO:0000313" key="1">
    <source>
        <dbReference type="EMBL" id="QRW22968.1"/>
    </source>
</evidence>
<dbReference type="Proteomes" id="UP000650533">
    <property type="component" value="Chromosome 9"/>
</dbReference>
<gene>
    <name evidence="1" type="ORF">RhiXN_08004</name>
</gene>
<evidence type="ECO:0000313" key="2">
    <source>
        <dbReference type="Proteomes" id="UP000650533"/>
    </source>
</evidence>
<sequence length="61" mass="6473">MAALNIVVDPVSKSFNSVPKPCPPPQDLLAATSHAAKLEMVNKSDLSKTVPMKTQALAKNK</sequence>
<reference evidence="1" key="1">
    <citation type="submission" date="2020-05" db="EMBL/GenBank/DDBJ databases">
        <title>Evolutionary and genomic comparisons of hybrid uninucleate and nonhybrid Rhizoctonia fungi.</title>
        <authorList>
            <person name="Li C."/>
            <person name="Chen X."/>
        </authorList>
    </citation>
    <scope>NUCLEOTIDE SEQUENCE</scope>
    <source>
        <strain evidence="1">AG-1 IA</strain>
    </source>
</reference>
<proteinExistence type="predicted"/>
<dbReference type="KEGG" id="rsx:RhiXN_08004"/>
<dbReference type="EMBL" id="CP059666">
    <property type="protein sequence ID" value="QRW22968.1"/>
    <property type="molecule type" value="Genomic_DNA"/>
</dbReference>
<dbReference type="AlphaFoldDB" id="A0A8H8P1S5"/>
<organism evidence="1 2">
    <name type="scientific">Rhizoctonia solani</name>
    <dbReference type="NCBI Taxonomy" id="456999"/>
    <lineage>
        <taxon>Eukaryota</taxon>
        <taxon>Fungi</taxon>
        <taxon>Dikarya</taxon>
        <taxon>Basidiomycota</taxon>
        <taxon>Agaricomycotina</taxon>
        <taxon>Agaricomycetes</taxon>
        <taxon>Cantharellales</taxon>
        <taxon>Ceratobasidiaceae</taxon>
        <taxon>Rhizoctonia</taxon>
    </lineage>
</organism>
<dbReference type="RefSeq" id="XP_043183205.1">
    <property type="nucleotide sequence ID" value="XM_043327820.1"/>
</dbReference>
<dbReference type="GeneID" id="67030283"/>